<proteinExistence type="predicted"/>
<accession>A0A2A9M813</accession>
<comment type="caution">
    <text evidence="2">The sequence shown here is derived from an EMBL/GenBank/DDBJ whole genome shotgun (WGS) entry which is preliminary data.</text>
</comment>
<sequence>MGNKPVSPSIYDLDVPVGYALLESGDFYKGKLNEARRPCGRGILLLREGHCHVGAFRDGRRHGSGAFVEMREGGCVAVHSGTWAEDAACGCFRSFFFPQQVSVVSEWDDGRVCRVSPPRASAGVYDPRAPLFLRDETLRREEENVSPPPSFSHVLSSHAESARGFYSESASVKARDEGEEKRNAPSPQRDVQETCKSLRVEAETPHAPPAGHLSVDLLAPSQNDQSPRSDAFVDPYAWSTEELCLRLRSFEEKGGKLPPQFVERCHAKSLTGEDKGVRIEEAYSV</sequence>
<name>A0A2A9M813_BESBE</name>
<gene>
    <name evidence="2" type="ORF">BESB_019970</name>
</gene>
<dbReference type="GeneID" id="40307058"/>
<feature type="compositionally biased region" description="Basic and acidic residues" evidence="1">
    <location>
        <begin position="173"/>
        <end position="183"/>
    </location>
</feature>
<organism evidence="2 3">
    <name type="scientific">Besnoitia besnoiti</name>
    <name type="common">Apicomplexan protozoan</name>
    <dbReference type="NCBI Taxonomy" id="94643"/>
    <lineage>
        <taxon>Eukaryota</taxon>
        <taxon>Sar</taxon>
        <taxon>Alveolata</taxon>
        <taxon>Apicomplexa</taxon>
        <taxon>Conoidasida</taxon>
        <taxon>Coccidia</taxon>
        <taxon>Eucoccidiorida</taxon>
        <taxon>Eimeriorina</taxon>
        <taxon>Sarcocystidae</taxon>
        <taxon>Besnoitia</taxon>
    </lineage>
</organism>
<dbReference type="RefSeq" id="XP_029216065.1">
    <property type="nucleotide sequence ID" value="XM_029360706.1"/>
</dbReference>
<protein>
    <recommendedName>
        <fullName evidence="4">MORN repeat-containing protein</fullName>
    </recommendedName>
</protein>
<dbReference type="AlphaFoldDB" id="A0A2A9M813"/>
<dbReference type="SUPFAM" id="SSF82185">
    <property type="entry name" value="Histone H3 K4-specific methyltransferase SET7/9 N-terminal domain"/>
    <property type="match status" value="1"/>
</dbReference>
<dbReference type="KEGG" id="bbes:BESB_019970"/>
<evidence type="ECO:0000313" key="2">
    <source>
        <dbReference type="EMBL" id="PFH32056.1"/>
    </source>
</evidence>
<reference evidence="2 3" key="1">
    <citation type="submission" date="2017-09" db="EMBL/GenBank/DDBJ databases">
        <title>Genome sequencing of Besnoitia besnoiti strain Bb-Ger1.</title>
        <authorList>
            <person name="Schares G."/>
            <person name="Venepally P."/>
            <person name="Lorenzi H.A."/>
        </authorList>
    </citation>
    <scope>NUCLEOTIDE SEQUENCE [LARGE SCALE GENOMIC DNA]</scope>
    <source>
        <strain evidence="2 3">Bb-Ger1</strain>
    </source>
</reference>
<dbReference type="EMBL" id="NWUJ01000012">
    <property type="protein sequence ID" value="PFH32056.1"/>
    <property type="molecule type" value="Genomic_DNA"/>
</dbReference>
<feature type="region of interest" description="Disordered" evidence="1">
    <location>
        <begin position="166"/>
        <end position="193"/>
    </location>
</feature>
<keyword evidence="3" id="KW-1185">Reference proteome</keyword>
<evidence type="ECO:0000313" key="3">
    <source>
        <dbReference type="Proteomes" id="UP000224006"/>
    </source>
</evidence>
<evidence type="ECO:0008006" key="4">
    <source>
        <dbReference type="Google" id="ProtNLM"/>
    </source>
</evidence>
<evidence type="ECO:0000256" key="1">
    <source>
        <dbReference type="SAM" id="MobiDB-lite"/>
    </source>
</evidence>
<dbReference type="VEuPathDB" id="ToxoDB:BESB_019970"/>
<feature type="region of interest" description="Disordered" evidence="1">
    <location>
        <begin position="205"/>
        <end position="229"/>
    </location>
</feature>
<dbReference type="Proteomes" id="UP000224006">
    <property type="component" value="Chromosome XI"/>
</dbReference>
<dbReference type="OrthoDB" id="354935at2759"/>